<feature type="compositionally biased region" description="Low complexity" evidence="1">
    <location>
        <begin position="330"/>
        <end position="350"/>
    </location>
</feature>
<feature type="region of interest" description="Disordered" evidence="1">
    <location>
        <begin position="518"/>
        <end position="581"/>
    </location>
</feature>
<dbReference type="AlphaFoldDB" id="G5AGI2"/>
<protein>
    <submittedName>
        <fullName evidence="2">Uncharacterized protein</fullName>
    </submittedName>
</protein>
<feature type="compositionally biased region" description="Acidic residues" evidence="1">
    <location>
        <begin position="530"/>
        <end position="570"/>
    </location>
</feature>
<evidence type="ECO:0000256" key="1">
    <source>
        <dbReference type="SAM" id="MobiDB-lite"/>
    </source>
</evidence>
<keyword evidence="3" id="KW-1185">Reference proteome</keyword>
<dbReference type="KEGG" id="psoj:PHYSODRAFT_342437"/>
<sequence length="581" mass="65165">MDFTRIVDAATTLRSFYPELRLLFPTAAALAKALDLLLSPNADPEALRQLWLSQTTESTVDTTKARDDYRKLAALNEKRGAWLYGGRKQLKEEKDAMLRHVHKLRSLPSPASFELVEKITGISTKCARSWYSTWLKKQDQSNLKRWASEASSYKDDWKRATRASNDGSNDGSNSADNGNDAGTTRKPEVTTRKSVSAAVATRKSTSAPSMRKSTSDDDSNDSTFYPDDDSGNSADDAPVHRETEPLYRLRYQKNEERAAETQRGVDELKDRLGMRLKKIGLQIEDSDSEDDLYTASAAELFKKQWAARMKGPFQGRFELVEDSAAADSSVSAAASTTTESATTEPAASAGSPPPRRSSRIGSPSPRRSTRLGSPLQHSKRIRSDSVEQTTTTKRPRAAKASKKPDSAVYVGGDVLRGDLHVHKYSREFKIPSARVDEILAMEKVILTKDEQKKRYQDAEAQKEKRKKSRKAEGMTTDLLLKNLRTTNLPEKVIGLEIGYSQSAVSEYKRLIKPLLDKREKQQKKKKQADAQDDDMQDDDMQDDMQQDMQQDDDMQDDVQDESVADQQDESVADKQDEQDEK</sequence>
<dbReference type="RefSeq" id="XP_009539183.1">
    <property type="nucleotide sequence ID" value="XM_009540888.1"/>
</dbReference>
<feature type="compositionally biased region" description="Basic and acidic residues" evidence="1">
    <location>
        <begin position="451"/>
        <end position="462"/>
    </location>
</feature>
<dbReference type="GeneID" id="20648277"/>
<feature type="compositionally biased region" description="Basic and acidic residues" evidence="1">
    <location>
        <begin position="571"/>
        <end position="581"/>
    </location>
</feature>
<dbReference type="InParanoid" id="G5AGI2"/>
<feature type="compositionally biased region" description="Low complexity" evidence="1">
    <location>
        <begin position="163"/>
        <end position="182"/>
    </location>
</feature>
<feature type="region of interest" description="Disordered" evidence="1">
    <location>
        <begin position="330"/>
        <end position="405"/>
    </location>
</feature>
<evidence type="ECO:0000313" key="2">
    <source>
        <dbReference type="EMBL" id="EGZ05262.1"/>
    </source>
</evidence>
<organism evidence="2 3">
    <name type="scientific">Phytophthora sojae (strain P6497)</name>
    <name type="common">Soybean stem and root rot agent</name>
    <name type="synonym">Phytophthora megasperma f. sp. glycines</name>
    <dbReference type="NCBI Taxonomy" id="1094619"/>
    <lineage>
        <taxon>Eukaryota</taxon>
        <taxon>Sar</taxon>
        <taxon>Stramenopiles</taxon>
        <taxon>Oomycota</taxon>
        <taxon>Peronosporomycetes</taxon>
        <taxon>Peronosporales</taxon>
        <taxon>Peronosporaceae</taxon>
        <taxon>Phytophthora</taxon>
    </lineage>
</organism>
<reference evidence="2 3" key="1">
    <citation type="journal article" date="2006" name="Science">
        <title>Phytophthora genome sequences uncover evolutionary origins and mechanisms of pathogenesis.</title>
        <authorList>
            <person name="Tyler B.M."/>
            <person name="Tripathy S."/>
            <person name="Zhang X."/>
            <person name="Dehal P."/>
            <person name="Jiang R.H."/>
            <person name="Aerts A."/>
            <person name="Arredondo F.D."/>
            <person name="Baxter L."/>
            <person name="Bensasson D."/>
            <person name="Beynon J.L."/>
            <person name="Chapman J."/>
            <person name="Damasceno C.M."/>
            <person name="Dorrance A.E."/>
            <person name="Dou D."/>
            <person name="Dickerman A.W."/>
            <person name="Dubchak I.L."/>
            <person name="Garbelotto M."/>
            <person name="Gijzen M."/>
            <person name="Gordon S.G."/>
            <person name="Govers F."/>
            <person name="Grunwald N.J."/>
            <person name="Huang W."/>
            <person name="Ivors K.L."/>
            <person name="Jones R.W."/>
            <person name="Kamoun S."/>
            <person name="Krampis K."/>
            <person name="Lamour K.H."/>
            <person name="Lee M.K."/>
            <person name="McDonald W.H."/>
            <person name="Medina M."/>
            <person name="Meijer H.J."/>
            <person name="Nordberg E.K."/>
            <person name="Maclean D.J."/>
            <person name="Ospina-Giraldo M.D."/>
            <person name="Morris P.F."/>
            <person name="Phuntumart V."/>
            <person name="Putnam N.H."/>
            <person name="Rash S."/>
            <person name="Rose J.K."/>
            <person name="Sakihama Y."/>
            <person name="Salamov A.A."/>
            <person name="Savidor A."/>
            <person name="Scheuring C.F."/>
            <person name="Smith B.M."/>
            <person name="Sobral B.W."/>
            <person name="Terry A."/>
            <person name="Torto-Alalibo T.A."/>
            <person name="Win J."/>
            <person name="Xu Z."/>
            <person name="Zhang H."/>
            <person name="Grigoriev I.V."/>
            <person name="Rokhsar D.S."/>
            <person name="Boore J.L."/>
        </authorList>
    </citation>
    <scope>NUCLEOTIDE SEQUENCE [LARGE SCALE GENOMIC DNA]</scope>
    <source>
        <strain evidence="2 3">P6497</strain>
    </source>
</reference>
<accession>G5AGI2</accession>
<name>G5AGI2_PHYSP</name>
<dbReference type="Proteomes" id="UP000002640">
    <property type="component" value="Unassembled WGS sequence"/>
</dbReference>
<feature type="compositionally biased region" description="Acidic residues" evidence="1">
    <location>
        <begin position="216"/>
        <end position="230"/>
    </location>
</feature>
<feature type="region of interest" description="Disordered" evidence="1">
    <location>
        <begin position="451"/>
        <end position="473"/>
    </location>
</feature>
<feature type="region of interest" description="Disordered" evidence="1">
    <location>
        <begin position="154"/>
        <end position="244"/>
    </location>
</feature>
<dbReference type="EMBL" id="JH159167">
    <property type="protein sequence ID" value="EGZ05262.1"/>
    <property type="molecule type" value="Genomic_DNA"/>
</dbReference>
<feature type="compositionally biased region" description="Polar residues" evidence="1">
    <location>
        <begin position="202"/>
        <end position="212"/>
    </location>
</feature>
<gene>
    <name evidence="2" type="ORF">PHYSODRAFT_342437</name>
</gene>
<proteinExistence type="predicted"/>
<evidence type="ECO:0000313" key="3">
    <source>
        <dbReference type="Proteomes" id="UP000002640"/>
    </source>
</evidence>